<name>A0A8J8NEA8_HALGN</name>
<feature type="region of interest" description="Disordered" evidence="2">
    <location>
        <begin position="604"/>
        <end position="643"/>
    </location>
</feature>
<evidence type="ECO:0000256" key="2">
    <source>
        <dbReference type="SAM" id="MobiDB-lite"/>
    </source>
</evidence>
<feature type="compositionally biased region" description="Polar residues" evidence="2">
    <location>
        <begin position="213"/>
        <end position="223"/>
    </location>
</feature>
<evidence type="ECO:0000313" key="4">
    <source>
        <dbReference type="Proteomes" id="UP000785679"/>
    </source>
</evidence>
<gene>
    <name evidence="3" type="ORF">FGO68_gene5692</name>
</gene>
<reference evidence="3" key="1">
    <citation type="submission" date="2019-06" db="EMBL/GenBank/DDBJ databases">
        <authorList>
            <person name="Zheng W."/>
        </authorList>
    </citation>
    <scope>NUCLEOTIDE SEQUENCE</scope>
    <source>
        <strain evidence="3">QDHG01</strain>
    </source>
</reference>
<comment type="caution">
    <text evidence="3">The sequence shown here is derived from an EMBL/GenBank/DDBJ whole genome shotgun (WGS) entry which is preliminary data.</text>
</comment>
<dbReference type="AlphaFoldDB" id="A0A8J8NEA8"/>
<feature type="compositionally biased region" description="Polar residues" evidence="2">
    <location>
        <begin position="290"/>
        <end position="304"/>
    </location>
</feature>
<protein>
    <submittedName>
        <fullName evidence="3">Uncharacterized protein</fullName>
    </submittedName>
</protein>
<feature type="region of interest" description="Disordered" evidence="2">
    <location>
        <begin position="448"/>
        <end position="468"/>
    </location>
</feature>
<organism evidence="3 4">
    <name type="scientific">Halteria grandinella</name>
    <dbReference type="NCBI Taxonomy" id="5974"/>
    <lineage>
        <taxon>Eukaryota</taxon>
        <taxon>Sar</taxon>
        <taxon>Alveolata</taxon>
        <taxon>Ciliophora</taxon>
        <taxon>Intramacronucleata</taxon>
        <taxon>Spirotrichea</taxon>
        <taxon>Stichotrichia</taxon>
        <taxon>Sporadotrichida</taxon>
        <taxon>Halteriidae</taxon>
        <taxon>Halteria</taxon>
    </lineage>
</organism>
<accession>A0A8J8NEA8</accession>
<evidence type="ECO:0000313" key="3">
    <source>
        <dbReference type="EMBL" id="TNV73471.1"/>
    </source>
</evidence>
<evidence type="ECO:0000256" key="1">
    <source>
        <dbReference type="SAM" id="Coils"/>
    </source>
</evidence>
<feature type="compositionally biased region" description="Low complexity" evidence="2">
    <location>
        <begin position="567"/>
        <end position="580"/>
    </location>
</feature>
<feature type="region of interest" description="Disordered" evidence="2">
    <location>
        <begin position="505"/>
        <end position="542"/>
    </location>
</feature>
<keyword evidence="1" id="KW-0175">Coiled coil</keyword>
<keyword evidence="4" id="KW-1185">Reference proteome</keyword>
<feature type="compositionally biased region" description="Acidic residues" evidence="2">
    <location>
        <begin position="512"/>
        <end position="527"/>
    </location>
</feature>
<feature type="coiled-coil region" evidence="1">
    <location>
        <begin position="81"/>
        <end position="108"/>
    </location>
</feature>
<proteinExistence type="predicted"/>
<dbReference type="EMBL" id="RRYP01018808">
    <property type="protein sequence ID" value="TNV73471.1"/>
    <property type="molecule type" value="Genomic_DNA"/>
</dbReference>
<dbReference type="Proteomes" id="UP000785679">
    <property type="component" value="Unassembled WGS sequence"/>
</dbReference>
<feature type="region of interest" description="Disordered" evidence="2">
    <location>
        <begin position="285"/>
        <end position="319"/>
    </location>
</feature>
<sequence length="643" mass="73430">MYQHMKLISLVKQLCQEYDSTLTDCQRLRQDNLLYRQDQDKLVSDLQQRLTLQEREIHELFGRLSKSELDQAFEQKLHRDLMMAQSSFEQAMKRVKALEEDLKLIHQACLKGAQEKGIEYSKDSLRPQIISIIDKAFTMITNKKQDESKANIKYKEFVELKKEIDQIKTQIKRDGSSSNEREKTIQASVLEQILKNVQDLKSSSSSGLTSPSDQIQTKKPSGQNLFYSEVAALNQKRKEKANPQEVKKKDFNRYLLQGGTKSASEFSEISSQRPQTAAYDSLKGGKYDTRQTAGQTLSNQNDEMSFNRRGEASQTTNDEGKENIESMISRVQQENQVFSSRVLNLKSRIDLAYQQFQKNGQKQGGGINVLSQTQKPLKRTGMNSPTASQVPLLVNKHLENSSQPRSKAMHLKLGSTLNSRQPHLKSDSKLQSTRDNIVVKDYAKVIGTTSQQQHHTSIPSLKQTLPKHSQQFIQQHEIVDTIKYKDDPRIKTVKRASNNRIQKEIPQLASESENDEEDAIEYEQEESSPDKGEYIANEEDSKEVLISELSNHFHKKKAVLSNGGDYQQEQHPSQQSQSPENIDSYLDEESSQNEMIVYAVSGASSQTLKRQSDQRGGQRLSNIPNQYEKRQGSAYVNPYSRQR</sequence>
<feature type="region of interest" description="Disordered" evidence="2">
    <location>
        <begin position="201"/>
        <end position="223"/>
    </location>
</feature>
<feature type="compositionally biased region" description="Low complexity" evidence="2">
    <location>
        <begin position="202"/>
        <end position="212"/>
    </location>
</feature>
<feature type="region of interest" description="Disordered" evidence="2">
    <location>
        <begin position="556"/>
        <end position="590"/>
    </location>
</feature>